<dbReference type="EMBL" id="LLZZ01000126">
    <property type="protein sequence ID" value="KTB02178.1"/>
    <property type="molecule type" value="Genomic_DNA"/>
</dbReference>
<dbReference type="PANTHER" id="PTHR14534:SF3">
    <property type="entry name" value="GID COMPLEX SUBUNIT 4 HOMOLOG"/>
    <property type="match status" value="1"/>
</dbReference>
<dbReference type="Proteomes" id="UP000054886">
    <property type="component" value="Unassembled WGS sequence"/>
</dbReference>
<dbReference type="OMA" id="NILGFYY"/>
<reference evidence="2 3" key="1">
    <citation type="submission" date="2015-10" db="EMBL/GenBank/DDBJ databases">
        <title>Draft genomes sequences of Candida glabrata isolates 1A, 1B, 2A, 2B, 3A and 3B.</title>
        <authorList>
            <person name="Haavelsrud O.E."/>
            <person name="Gaustad P."/>
        </authorList>
    </citation>
    <scope>NUCLEOTIDE SEQUENCE [LARGE SCALE GENOMIC DNA]</scope>
    <source>
        <strain evidence="2">910700640</strain>
    </source>
</reference>
<dbReference type="PhylomeDB" id="A0A0W0DDG3"/>
<dbReference type="GO" id="GO:0006623">
    <property type="term" value="P:protein targeting to vacuole"/>
    <property type="evidence" value="ECO:0007669"/>
    <property type="project" value="EnsemblFungi"/>
</dbReference>
<evidence type="ECO:0000313" key="3">
    <source>
        <dbReference type="Proteomes" id="UP000054886"/>
    </source>
</evidence>
<name>A0A0W0DDG3_CANGB</name>
<dbReference type="VEuPathDB" id="FungiDB:GVI51_K12089"/>
<dbReference type="VEuPathDB" id="FungiDB:CAGL0K12254g"/>
<organism evidence="2 3">
    <name type="scientific">Candida glabrata</name>
    <name type="common">Yeast</name>
    <name type="synonym">Torulopsis glabrata</name>
    <dbReference type="NCBI Taxonomy" id="5478"/>
    <lineage>
        <taxon>Eukaryota</taxon>
        <taxon>Fungi</taxon>
        <taxon>Dikarya</taxon>
        <taxon>Ascomycota</taxon>
        <taxon>Saccharomycotina</taxon>
        <taxon>Saccharomycetes</taxon>
        <taxon>Saccharomycetales</taxon>
        <taxon>Saccharomycetaceae</taxon>
        <taxon>Nakaseomyces</taxon>
    </lineage>
</organism>
<dbReference type="VEuPathDB" id="FungiDB:B1J91_K12254g"/>
<dbReference type="GO" id="GO:0045721">
    <property type="term" value="P:negative regulation of gluconeogenesis"/>
    <property type="evidence" value="ECO:0007669"/>
    <property type="project" value="EnsemblFungi"/>
</dbReference>
<proteinExistence type="inferred from homology"/>
<sequence length="335" mass="39021">MIEQDVTLKKKHSLRKNVLQYNSYTRDGSVSPIERPLEGLYKCHSKDSLPSLQHLIDRSSSESLPLKKKKKYIMNDRSSYTTVSVPRYVTPTHKNTTQTNFLRPRLEFSGYQLSGYKRYQVNVSLKTVDLPTVESGNTTTTPHITGYLTIKGLTSQHPEITTFFEAYAVEHNELGFLSSQWPEENNYEPYKSDDQTDLEHWLNFPAFRELFIAQHANLVKEDEEATPDFKKKRQSINTLAELFMENQAQNEGRNYLNDRYIFMRWKEKFLVPDAFVENVDGASYDGFYYVVHDQLTGCMQGFYYHQDAERFQQLELVPCKKAQDLCNSSCTFELA</sequence>
<dbReference type="GO" id="GO:0071596">
    <property type="term" value="P:ubiquitin-dependent protein catabolic process via the N-end rule pathway"/>
    <property type="evidence" value="ECO:0007669"/>
    <property type="project" value="EnsemblFungi"/>
</dbReference>
<dbReference type="InterPro" id="IPR018618">
    <property type="entry name" value="GID4/10-like"/>
</dbReference>
<comment type="similarity">
    <text evidence="1">Belongs to the GID4/VID24 family.</text>
</comment>
<evidence type="ECO:0000313" key="2">
    <source>
        <dbReference type="EMBL" id="KTB02178.1"/>
    </source>
</evidence>
<dbReference type="PANTHER" id="PTHR14534">
    <property type="entry name" value="VACUOLAR IMPORT AND DEGRADATION PROTEIN 24"/>
    <property type="match status" value="1"/>
</dbReference>
<dbReference type="VEuPathDB" id="FungiDB:GWK60_K12023"/>
<dbReference type="GO" id="GO:0007039">
    <property type="term" value="P:protein catabolic process in the vacuole"/>
    <property type="evidence" value="ECO:0007669"/>
    <property type="project" value="EnsemblFungi"/>
</dbReference>
<gene>
    <name evidence="2" type="ORF">AO440_003767</name>
</gene>
<dbReference type="Pfam" id="PF09783">
    <property type="entry name" value="Vac_ImportDeg"/>
    <property type="match status" value="1"/>
</dbReference>
<protein>
    <submittedName>
        <fullName evidence="2">Vacuolar import and degradation protein 24</fullName>
    </submittedName>
</protein>
<evidence type="ECO:0000256" key="1">
    <source>
        <dbReference type="ARBA" id="ARBA00061469"/>
    </source>
</evidence>
<dbReference type="AlphaFoldDB" id="A0A0W0DDG3"/>
<comment type="caution">
    <text evidence="2">The sequence shown here is derived from an EMBL/GenBank/DDBJ whole genome shotgun (WGS) entry which is preliminary data.</text>
</comment>
<dbReference type="GO" id="GO:0005773">
    <property type="term" value="C:vacuole"/>
    <property type="evidence" value="ECO:0007669"/>
    <property type="project" value="GOC"/>
</dbReference>
<accession>A0A0W0DDG3</accession>
<dbReference type="GO" id="GO:0031410">
    <property type="term" value="C:cytoplasmic vesicle"/>
    <property type="evidence" value="ECO:0007669"/>
    <property type="project" value="EnsemblFungi"/>
</dbReference>
<dbReference type="GO" id="GO:0034657">
    <property type="term" value="C:GID complex"/>
    <property type="evidence" value="ECO:0007669"/>
    <property type="project" value="EnsemblFungi"/>
</dbReference>